<organism evidence="2 3">
    <name type="scientific">Colletotrichum navitas</name>
    <dbReference type="NCBI Taxonomy" id="681940"/>
    <lineage>
        <taxon>Eukaryota</taxon>
        <taxon>Fungi</taxon>
        <taxon>Dikarya</taxon>
        <taxon>Ascomycota</taxon>
        <taxon>Pezizomycotina</taxon>
        <taxon>Sordariomycetes</taxon>
        <taxon>Hypocreomycetidae</taxon>
        <taxon>Glomerellales</taxon>
        <taxon>Glomerellaceae</taxon>
        <taxon>Colletotrichum</taxon>
        <taxon>Colletotrichum graminicola species complex</taxon>
    </lineage>
</organism>
<name>A0AAD8V1G7_9PEZI</name>
<dbReference type="RefSeq" id="XP_060409841.1">
    <property type="nucleotide sequence ID" value="XM_060558801.1"/>
</dbReference>
<feature type="compositionally biased region" description="Basic and acidic residues" evidence="1">
    <location>
        <begin position="63"/>
        <end position="75"/>
    </location>
</feature>
<dbReference type="EMBL" id="JAHLJV010000077">
    <property type="protein sequence ID" value="KAK1574304.1"/>
    <property type="molecule type" value="Genomic_DNA"/>
</dbReference>
<reference evidence="2" key="1">
    <citation type="submission" date="2021-06" db="EMBL/GenBank/DDBJ databases">
        <title>Comparative genomics, transcriptomics and evolutionary studies reveal genomic signatures of adaptation to plant cell wall in hemibiotrophic fungi.</title>
        <authorList>
            <consortium name="DOE Joint Genome Institute"/>
            <person name="Baroncelli R."/>
            <person name="Diaz J.F."/>
            <person name="Benocci T."/>
            <person name="Peng M."/>
            <person name="Battaglia E."/>
            <person name="Haridas S."/>
            <person name="Andreopoulos W."/>
            <person name="Labutti K."/>
            <person name="Pangilinan J."/>
            <person name="Floch G.L."/>
            <person name="Makela M.R."/>
            <person name="Henrissat B."/>
            <person name="Grigoriev I.V."/>
            <person name="Crouch J.A."/>
            <person name="De Vries R.P."/>
            <person name="Sukno S.A."/>
            <person name="Thon M.R."/>
        </authorList>
    </citation>
    <scope>NUCLEOTIDE SEQUENCE</scope>
    <source>
        <strain evidence="2">CBS 125086</strain>
    </source>
</reference>
<accession>A0AAD8V1G7</accession>
<feature type="region of interest" description="Disordered" evidence="1">
    <location>
        <begin position="63"/>
        <end position="83"/>
    </location>
</feature>
<dbReference type="Proteomes" id="UP001230504">
    <property type="component" value="Unassembled WGS sequence"/>
</dbReference>
<comment type="caution">
    <text evidence="2">The sequence shown here is derived from an EMBL/GenBank/DDBJ whole genome shotgun (WGS) entry which is preliminary data.</text>
</comment>
<gene>
    <name evidence="2" type="ORF">LY79DRAFT_566279</name>
</gene>
<evidence type="ECO:0000313" key="3">
    <source>
        <dbReference type="Proteomes" id="UP001230504"/>
    </source>
</evidence>
<proteinExistence type="predicted"/>
<evidence type="ECO:0000313" key="2">
    <source>
        <dbReference type="EMBL" id="KAK1574304.1"/>
    </source>
</evidence>
<dbReference type="GeneID" id="85443041"/>
<evidence type="ECO:0000256" key="1">
    <source>
        <dbReference type="SAM" id="MobiDB-lite"/>
    </source>
</evidence>
<sequence length="194" mass="21907">MRCHCPGGICGTQHINVVRSCRRQSSGVTVAAQPYHYRVLGSVRRTHTGLSLFCQANPTLGDRMREGSADREKRITSGNNGAHFPPRRKDRCQIVMYLEWPVAPFSSRRPPLGFWPGLFADNKAPETNEPSTQSGRSGVSCRASGQVNLDFAYDLPRDVQRNANLQKRSLLYCVSYRKPIFLRVMDRDEEARLP</sequence>
<dbReference type="AlphaFoldDB" id="A0AAD8V1G7"/>
<protein>
    <submittedName>
        <fullName evidence="2">Uncharacterized protein</fullName>
    </submittedName>
</protein>
<keyword evidence="3" id="KW-1185">Reference proteome</keyword>